<feature type="transmembrane region" description="Helical" evidence="2">
    <location>
        <begin position="362"/>
        <end position="384"/>
    </location>
</feature>
<keyword evidence="2" id="KW-1133">Transmembrane helix</keyword>
<evidence type="ECO:0000256" key="1">
    <source>
        <dbReference type="SAM" id="MobiDB-lite"/>
    </source>
</evidence>
<proteinExistence type="predicted"/>
<keyword evidence="4" id="KW-1185">Reference proteome</keyword>
<feature type="compositionally biased region" description="Polar residues" evidence="1">
    <location>
        <begin position="188"/>
        <end position="197"/>
    </location>
</feature>
<feature type="compositionally biased region" description="Basic residues" evidence="1">
    <location>
        <begin position="217"/>
        <end position="227"/>
    </location>
</feature>
<organism evidence="3 4">
    <name type="scientific">Drosophila busckii</name>
    <name type="common">Fruit fly</name>
    <dbReference type="NCBI Taxonomy" id="30019"/>
    <lineage>
        <taxon>Eukaryota</taxon>
        <taxon>Metazoa</taxon>
        <taxon>Ecdysozoa</taxon>
        <taxon>Arthropoda</taxon>
        <taxon>Hexapoda</taxon>
        <taxon>Insecta</taxon>
        <taxon>Pterygota</taxon>
        <taxon>Neoptera</taxon>
        <taxon>Endopterygota</taxon>
        <taxon>Diptera</taxon>
        <taxon>Brachycera</taxon>
        <taxon>Muscomorpha</taxon>
        <taxon>Ephydroidea</taxon>
        <taxon>Drosophilidae</taxon>
        <taxon>Drosophila</taxon>
    </lineage>
</organism>
<keyword evidence="2" id="KW-0812">Transmembrane</keyword>
<dbReference type="AlphaFoldDB" id="A0A0M4EWN6"/>
<protein>
    <submittedName>
        <fullName evidence="3">CG12994</fullName>
    </submittedName>
</protein>
<evidence type="ECO:0000313" key="4">
    <source>
        <dbReference type="Proteomes" id="UP000494163"/>
    </source>
</evidence>
<dbReference type="EMBL" id="CP012528">
    <property type="protein sequence ID" value="ALC49910.1"/>
    <property type="molecule type" value="Genomic_DNA"/>
</dbReference>
<accession>A0A0M4EWN6</accession>
<dbReference type="OrthoDB" id="8172581at2759"/>
<reference evidence="3 4" key="1">
    <citation type="submission" date="2015-08" db="EMBL/GenBank/DDBJ databases">
        <title>Ancestral chromatin configuration constrains chromatin evolution on differentiating sex chromosomes in Drosophila.</title>
        <authorList>
            <person name="Zhou Q."/>
            <person name="Bachtrog D."/>
        </authorList>
    </citation>
    <scope>NUCLEOTIDE SEQUENCE [LARGE SCALE GENOMIC DNA]</scope>
    <source>
        <tissue evidence="3">Whole larvae</tissue>
    </source>
</reference>
<evidence type="ECO:0000256" key="2">
    <source>
        <dbReference type="SAM" id="Phobius"/>
    </source>
</evidence>
<dbReference type="Proteomes" id="UP000494163">
    <property type="component" value="Chromosome X"/>
</dbReference>
<keyword evidence="2" id="KW-0472">Membrane</keyword>
<sequence length="400" mass="43902">MEGLIKSNLTVQGVGSPVPAISRGEQAGPRSSSSCDRNASVVAHLAAEADNATSKVHRLEGLGEEGYSSKPTFNPFQKSRKLLRSPKKAQSAATPMQVLPTRDVVETPTEVGRVTKIRALSKMLEGRRSIHQPMRDLIDGILGLYTTIDEEMASAVAPTPNVCEGKRTRGERDELASPPPGAKKARGQSGQKPQDNTEIVGDQPPVKKAIPEEKWKKVVKKKPRNKSSKPDAIVVRADQNTSYADILRSVKAEPKLKELAQHVRGIRKTAKGELLFELSKTADPSTKIISEAVQEFLGANAEVRALTETSLVEIKDIDEVTTEEELLEAMITQFVFILNLIAFDYFFCASAGRSYVGINEEIMWVSIGMGVTIALLITIALCYIAREKCQKRQREYYVTA</sequence>
<gene>
    <name evidence="3" type="ORF">Dbus_chrXg1766</name>
</gene>
<feature type="compositionally biased region" description="Basic and acidic residues" evidence="1">
    <location>
        <begin position="164"/>
        <end position="175"/>
    </location>
</feature>
<feature type="region of interest" description="Disordered" evidence="1">
    <location>
        <begin position="159"/>
        <end position="233"/>
    </location>
</feature>
<evidence type="ECO:0000313" key="3">
    <source>
        <dbReference type="EMBL" id="ALC49910.1"/>
    </source>
</evidence>
<feature type="region of interest" description="Disordered" evidence="1">
    <location>
        <begin position="1"/>
        <end position="38"/>
    </location>
</feature>
<name>A0A0M4EWN6_DROBS</name>